<comment type="cofactor">
    <cofactor evidence="1">
        <name>Mg(2+)</name>
        <dbReference type="ChEBI" id="CHEBI:18420"/>
    </cofactor>
</comment>
<evidence type="ECO:0000256" key="5">
    <source>
        <dbReference type="ARBA" id="ARBA00022777"/>
    </source>
</evidence>
<proteinExistence type="predicted"/>
<evidence type="ECO:0000256" key="7">
    <source>
        <dbReference type="PROSITE-ProRule" id="PRU10141"/>
    </source>
</evidence>
<dbReference type="GO" id="GO:0005634">
    <property type="term" value="C:nucleus"/>
    <property type="evidence" value="ECO:0007669"/>
    <property type="project" value="TreeGrafter"/>
</dbReference>
<evidence type="ECO:0000313" key="10">
    <source>
        <dbReference type="Proteomes" id="UP000035680"/>
    </source>
</evidence>
<keyword evidence="6 7" id="KW-0067">ATP-binding</keyword>
<evidence type="ECO:0000256" key="4">
    <source>
        <dbReference type="ARBA" id="ARBA00022741"/>
    </source>
</evidence>
<dbReference type="InterPro" id="IPR008271">
    <property type="entry name" value="Ser/Thr_kinase_AS"/>
</dbReference>
<dbReference type="InterPro" id="IPR011009">
    <property type="entry name" value="Kinase-like_dom_sf"/>
</dbReference>
<name>A0A0K0EX48_STRVS</name>
<dbReference type="PROSITE" id="PS00108">
    <property type="entry name" value="PROTEIN_KINASE_ST"/>
    <property type="match status" value="1"/>
</dbReference>
<keyword evidence="5" id="KW-0418">Kinase</keyword>
<feature type="binding site" evidence="7">
    <location>
        <position position="83"/>
    </location>
    <ligand>
        <name>ATP</name>
        <dbReference type="ChEBI" id="CHEBI:30616"/>
    </ligand>
</feature>
<dbReference type="AlphaFoldDB" id="A0A0K0EX48"/>
<sequence>MNKDISASSSLSELSSNEIVVVDEIDHYAEEWIPPFAFREGISLNKRQKISDFYKFEQPIGEGKFGRVFKCIEKSTHLCLAAKCIKIKKDSELKQVENEISILTKMRHKCIAQIYDAYYIEKNFDKEVILIMEIVEGGELFDRVVEDSYILTELAIALIIHQICEAIKYIHSNNFIHLDLKPENIMCVSQSSNQIKLIDFGLAQHYDGEHDLLFMAGTPEFAAPEVIKYEPLNFHTDMWSVGVITYILLSGQSPFLGPNIAITYNKVEKGDWSFCDEFETNKISQNAKNFISGLLIVKKENRMLPEDCLNHPWLKSSLDKAHYYQSIKENPSSVQPISKEKLKNYLKNKKFRKIVFGVLFINQVLKMITTMQLKKNQKGLLYAKSLLHAAKLSEKMDDKIETTQSVTEIVTSSNNNTKKVNVKVKKVLKTKKVREGKVQDDSCKNNVIEKSCIKDNNSLLNKPLENTTVATTKKVELPSVLQKNSVTEGAKKSSSLKENRDELNGNTKNDDQKYLNNCANFFNTTSSKKLHSINEKLNLTHYSKDCDKQKNTGKVDVVEGNINCSSITETKKIKNTSKKNTNLSVVVDNSKICNQNMDNFLTTIEKQKLSIKIGDSKKIVVENQKLKEKVHSKTLDLIINCKNKEEKYDIQQHECEENNERIYDNTLNNTKTSRNKLSNGSKEISTDSDKKVKKIIKKTSVKKKVQFEQRRDLACLKTQLTNTVVGIGNCKSIKTDMVKEFPLNEKIPSNIYIINTQSQAILKDNSLSITNNDSVGTKISNDKLFIDDVKGLKKTDRENQKIKNVIQKSHEDHSNITTSSLSLQQSKISLQKNTITLESNKQLPNKESNKIERRKCVIRKKNIKKDESDIITEEDLKRHESMKETIKQTIHAEKNNIDTLILKTNNEESHKNTTKISSNKGLSKSLLNKSTVNIKSDTISLNINLKNECDEGDDDDVFSFAKLRNRLEQRLSNKKQKEPIDSDFNERSLKSKSLKNDLFESNGLCRVDFDNVKSVKNKWLKIEKETLF</sequence>
<dbReference type="SUPFAM" id="SSF56112">
    <property type="entry name" value="Protein kinase-like (PK-like)"/>
    <property type="match status" value="1"/>
</dbReference>
<dbReference type="InterPro" id="IPR017441">
    <property type="entry name" value="Protein_kinase_ATP_BS"/>
</dbReference>
<keyword evidence="4 7" id="KW-0547">Nucleotide-binding</keyword>
<dbReference type="PROSITE" id="PS50011">
    <property type="entry name" value="PROTEIN_KINASE_DOM"/>
    <property type="match status" value="1"/>
</dbReference>
<dbReference type="WBParaSite" id="SVE_0110200.2">
    <property type="protein sequence ID" value="SVE_0110200.2"/>
    <property type="gene ID" value="SVE_0110200"/>
</dbReference>
<feature type="compositionally biased region" description="Basic and acidic residues" evidence="8">
    <location>
        <begin position="489"/>
        <end position="511"/>
    </location>
</feature>
<accession>A0A0K0EX48</accession>
<evidence type="ECO:0000256" key="1">
    <source>
        <dbReference type="ARBA" id="ARBA00001946"/>
    </source>
</evidence>
<dbReference type="FunFam" id="1.10.510.10:FF:000571">
    <property type="entry name" value="Maternal embryonic leucine zipper kinase"/>
    <property type="match status" value="1"/>
</dbReference>
<dbReference type="Proteomes" id="UP000035680">
    <property type="component" value="Unassembled WGS sequence"/>
</dbReference>
<dbReference type="Pfam" id="PF00069">
    <property type="entry name" value="Pkinase"/>
    <property type="match status" value="1"/>
</dbReference>
<dbReference type="InterPro" id="IPR000719">
    <property type="entry name" value="Prot_kinase_dom"/>
</dbReference>
<evidence type="ECO:0000256" key="8">
    <source>
        <dbReference type="SAM" id="MobiDB-lite"/>
    </source>
</evidence>
<keyword evidence="10" id="KW-1185">Reference proteome</keyword>
<dbReference type="PANTHER" id="PTHR24342">
    <property type="entry name" value="SERINE/THREONINE-PROTEIN KINASE 17"/>
    <property type="match status" value="1"/>
</dbReference>
<feature type="domain" description="Protein kinase" evidence="9">
    <location>
        <begin position="54"/>
        <end position="314"/>
    </location>
</feature>
<dbReference type="GO" id="GO:0004674">
    <property type="term" value="F:protein serine/threonine kinase activity"/>
    <property type="evidence" value="ECO:0007669"/>
    <property type="project" value="UniProtKB-KW"/>
</dbReference>
<reference evidence="11" key="2">
    <citation type="submission" date="2015-08" db="UniProtKB">
        <authorList>
            <consortium name="WormBaseParasite"/>
        </authorList>
    </citation>
    <scope>IDENTIFICATION</scope>
</reference>
<dbReference type="GO" id="GO:0005524">
    <property type="term" value="F:ATP binding"/>
    <property type="evidence" value="ECO:0007669"/>
    <property type="project" value="UniProtKB-UniRule"/>
</dbReference>
<dbReference type="Gene3D" id="3.30.200.20">
    <property type="entry name" value="Phosphorylase Kinase, domain 1"/>
    <property type="match status" value="1"/>
</dbReference>
<evidence type="ECO:0000259" key="9">
    <source>
        <dbReference type="PROSITE" id="PS50011"/>
    </source>
</evidence>
<dbReference type="PANTHER" id="PTHR24342:SF20">
    <property type="entry name" value="MYOSIN LIGHT CHAIN KINASE, SMOOTH MUSCLE"/>
    <property type="match status" value="1"/>
</dbReference>
<dbReference type="Gene3D" id="1.10.510.10">
    <property type="entry name" value="Transferase(Phosphotransferase) domain 1"/>
    <property type="match status" value="1"/>
</dbReference>
<evidence type="ECO:0000313" key="11">
    <source>
        <dbReference type="WBParaSite" id="SVE_0110200.2"/>
    </source>
</evidence>
<protein>
    <submittedName>
        <fullName evidence="11">Stretchin-Mlck (inferred by orthology to a D. melanogaster protein)</fullName>
    </submittedName>
</protein>
<evidence type="ECO:0000256" key="2">
    <source>
        <dbReference type="ARBA" id="ARBA00022527"/>
    </source>
</evidence>
<dbReference type="PROSITE" id="PS00107">
    <property type="entry name" value="PROTEIN_KINASE_ATP"/>
    <property type="match status" value="1"/>
</dbReference>
<evidence type="ECO:0000256" key="3">
    <source>
        <dbReference type="ARBA" id="ARBA00022679"/>
    </source>
</evidence>
<dbReference type="SMART" id="SM00220">
    <property type="entry name" value="S_TKc"/>
    <property type="match status" value="1"/>
</dbReference>
<dbReference type="STRING" id="75913.A0A0K0EX48"/>
<keyword evidence="3" id="KW-0808">Transferase</keyword>
<feature type="region of interest" description="Disordered" evidence="8">
    <location>
        <begin position="485"/>
        <end position="511"/>
    </location>
</feature>
<organism evidence="10 11">
    <name type="scientific">Strongyloides venezuelensis</name>
    <name type="common">Threadworm</name>
    <dbReference type="NCBI Taxonomy" id="75913"/>
    <lineage>
        <taxon>Eukaryota</taxon>
        <taxon>Metazoa</taxon>
        <taxon>Ecdysozoa</taxon>
        <taxon>Nematoda</taxon>
        <taxon>Chromadorea</taxon>
        <taxon>Rhabditida</taxon>
        <taxon>Tylenchina</taxon>
        <taxon>Panagrolaimomorpha</taxon>
        <taxon>Strongyloidoidea</taxon>
        <taxon>Strongyloididae</taxon>
        <taxon>Strongyloides</taxon>
    </lineage>
</organism>
<reference evidence="10" key="1">
    <citation type="submission" date="2014-07" db="EMBL/GenBank/DDBJ databases">
        <authorList>
            <person name="Martin A.A"/>
            <person name="De Silva N."/>
        </authorList>
    </citation>
    <scope>NUCLEOTIDE SEQUENCE</scope>
</reference>
<evidence type="ECO:0000256" key="6">
    <source>
        <dbReference type="ARBA" id="ARBA00022840"/>
    </source>
</evidence>
<keyword evidence="2" id="KW-0723">Serine/threonine-protein kinase</keyword>
<dbReference type="GO" id="GO:0035556">
    <property type="term" value="P:intracellular signal transduction"/>
    <property type="evidence" value="ECO:0007669"/>
    <property type="project" value="TreeGrafter"/>
</dbReference>
<dbReference type="GO" id="GO:0043065">
    <property type="term" value="P:positive regulation of apoptotic process"/>
    <property type="evidence" value="ECO:0007669"/>
    <property type="project" value="TreeGrafter"/>
</dbReference>